<gene>
    <name evidence="1" type="ORF">G4V39_07760</name>
</gene>
<dbReference type="InterPro" id="IPR005358">
    <property type="entry name" value="Puta_zinc/iron-chelating_dom"/>
</dbReference>
<dbReference type="AlphaFoldDB" id="A0A6G7PWV2"/>
<reference evidence="1 2" key="1">
    <citation type="submission" date="2020-02" db="EMBL/GenBank/DDBJ databases">
        <title>Genome analysis of Thermosulfuriphilus ammonigenes ST65T, an anaerobic thermophilic chemolithoautotrophic bacterium isolated from a deep-sea hydrothermal vent.</title>
        <authorList>
            <person name="Slobodkina G."/>
            <person name="Allioux M."/>
            <person name="Merkel A."/>
            <person name="Alain K."/>
            <person name="Jebbar M."/>
            <person name="Slobodkin A."/>
        </authorList>
    </citation>
    <scope>NUCLEOTIDE SEQUENCE [LARGE SCALE GENOMIC DNA]</scope>
    <source>
        <strain evidence="1 2">ST65</strain>
    </source>
</reference>
<keyword evidence="2" id="KW-1185">Reference proteome</keyword>
<dbReference type="Proteomes" id="UP000502179">
    <property type="component" value="Chromosome"/>
</dbReference>
<sequence>MYSRRSSGIFSFLRELPPEISIPFGTLVREIDELVRGFNRRFPKEVRCRPGCQDCCYALFDVSYLEALVIREAARALKRDQRREIERRSRKALKALGCLEPISDPFKIAQKRVRCPLLGEDRLCLLYEVRPFTCRIYGLPVEIDGRARVCGFSGFEPGQKYPTIKWLSLKERLERVSIKLSPQLGRRRFTLAEVLLNL</sequence>
<evidence type="ECO:0000313" key="1">
    <source>
        <dbReference type="EMBL" id="QIJ72169.1"/>
    </source>
</evidence>
<evidence type="ECO:0000313" key="2">
    <source>
        <dbReference type="Proteomes" id="UP000502179"/>
    </source>
</evidence>
<name>A0A6G7PWV2_9BACT</name>
<dbReference type="KEGG" id="tav:G4V39_07760"/>
<dbReference type="EMBL" id="CP048877">
    <property type="protein sequence ID" value="QIJ72169.1"/>
    <property type="molecule type" value="Genomic_DNA"/>
</dbReference>
<protein>
    <submittedName>
        <fullName evidence="1">Uncharacterized protein</fullName>
    </submittedName>
</protein>
<proteinExistence type="predicted"/>
<dbReference type="Pfam" id="PF03692">
    <property type="entry name" value="CxxCxxCC"/>
    <property type="match status" value="1"/>
</dbReference>
<dbReference type="RefSeq" id="WP_166032387.1">
    <property type="nucleotide sequence ID" value="NZ_CP048877.1"/>
</dbReference>
<accession>A0A6G7PWV2</accession>
<organism evidence="1 2">
    <name type="scientific">Thermosulfuriphilus ammonigenes</name>
    <dbReference type="NCBI Taxonomy" id="1936021"/>
    <lineage>
        <taxon>Bacteria</taxon>
        <taxon>Pseudomonadati</taxon>
        <taxon>Thermodesulfobacteriota</taxon>
        <taxon>Thermodesulfobacteria</taxon>
        <taxon>Thermodesulfobacteriales</taxon>
        <taxon>Thermodesulfobacteriaceae</taxon>
        <taxon>Thermosulfuriphilus</taxon>
    </lineage>
</organism>